<feature type="active site" description="For GATase activity" evidence="8">
    <location>
        <position position="2"/>
    </location>
</feature>
<dbReference type="InterPro" id="IPR006426">
    <property type="entry name" value="Asn_synth_AEB"/>
</dbReference>
<dbReference type="Gene3D" id="3.40.50.620">
    <property type="entry name" value="HUPs"/>
    <property type="match status" value="1"/>
</dbReference>
<dbReference type="PROSITE" id="PS51278">
    <property type="entry name" value="GATASE_TYPE_2"/>
    <property type="match status" value="1"/>
</dbReference>
<evidence type="ECO:0000256" key="6">
    <source>
        <dbReference type="ARBA" id="ARBA00022962"/>
    </source>
</evidence>
<evidence type="ECO:0000256" key="3">
    <source>
        <dbReference type="ARBA" id="ARBA00012737"/>
    </source>
</evidence>
<evidence type="ECO:0000313" key="13">
    <source>
        <dbReference type="Proteomes" id="UP000645865"/>
    </source>
</evidence>
<comment type="catalytic activity">
    <reaction evidence="7">
        <text>L-aspartate + L-glutamine + ATP + H2O = L-asparagine + L-glutamate + AMP + diphosphate + H(+)</text>
        <dbReference type="Rhea" id="RHEA:12228"/>
        <dbReference type="ChEBI" id="CHEBI:15377"/>
        <dbReference type="ChEBI" id="CHEBI:15378"/>
        <dbReference type="ChEBI" id="CHEBI:29985"/>
        <dbReference type="ChEBI" id="CHEBI:29991"/>
        <dbReference type="ChEBI" id="CHEBI:30616"/>
        <dbReference type="ChEBI" id="CHEBI:33019"/>
        <dbReference type="ChEBI" id="CHEBI:58048"/>
        <dbReference type="ChEBI" id="CHEBI:58359"/>
        <dbReference type="ChEBI" id="CHEBI:456215"/>
        <dbReference type="EC" id="6.3.5.4"/>
    </reaction>
</comment>
<dbReference type="CDD" id="cd01991">
    <property type="entry name" value="Asn_synthase_B_C"/>
    <property type="match status" value="1"/>
</dbReference>
<evidence type="ECO:0000256" key="2">
    <source>
        <dbReference type="ARBA" id="ARBA00005752"/>
    </source>
</evidence>
<feature type="domain" description="Glutamine amidotransferase type-2" evidence="11">
    <location>
        <begin position="2"/>
        <end position="217"/>
    </location>
</feature>
<proteinExistence type="inferred from homology"/>
<evidence type="ECO:0000256" key="1">
    <source>
        <dbReference type="ARBA" id="ARBA00005187"/>
    </source>
</evidence>
<feature type="binding site" evidence="9">
    <location>
        <position position="103"/>
    </location>
    <ligand>
        <name>L-glutamine</name>
        <dbReference type="ChEBI" id="CHEBI:58359"/>
    </ligand>
</feature>
<dbReference type="PANTHER" id="PTHR43284:SF1">
    <property type="entry name" value="ASPARAGINE SYNTHETASE"/>
    <property type="match status" value="1"/>
</dbReference>
<dbReference type="CDD" id="cd00712">
    <property type="entry name" value="AsnB"/>
    <property type="match status" value="1"/>
</dbReference>
<accession>A0A8I1EA82</accession>
<dbReference type="InterPro" id="IPR001962">
    <property type="entry name" value="Asn_synthase"/>
</dbReference>
<dbReference type="SUPFAM" id="SSF52402">
    <property type="entry name" value="Adenine nucleotide alpha hydrolases-like"/>
    <property type="match status" value="1"/>
</dbReference>
<dbReference type="Gene3D" id="3.60.20.10">
    <property type="entry name" value="Glutamine Phosphoribosylpyrophosphate, subunit 1, domain 1"/>
    <property type="match status" value="1"/>
</dbReference>
<dbReference type="InterPro" id="IPR017932">
    <property type="entry name" value="GATase_2_dom"/>
</dbReference>
<dbReference type="PIRSF" id="PIRSF001589">
    <property type="entry name" value="Asn_synthetase_glu-h"/>
    <property type="match status" value="1"/>
</dbReference>
<sequence length="628" mass="70546">MCGIAGYFHSTPSSITDRHVVQMVQAINKRGPDGSGAWTDDAQIVLGHARLAIQDLSPAGHQPMESANGRYVIAFNGEIYNHQTLRKSLEGQSEAPIWRGHSDTETLLACFNSWGVEKTLQATVGMFAMALWDRVDNKLVLARDRLGEKPLYWGWLGDILVFGSELKALKQHPDFKATVDRDALALYLRHNYVPAPYSIYEGIEKLMPGHYVSISLGQKRESVKPAYFWSYNDAVVKGLDQPLVCSETAIVDALELQLTESVGMQMLSDVPLGAFLSGGVDSSLIVGLMQKQSRRPVKTFTIGFSEAGFNEAEHALAVSRHLGTEHMEIYIQPKDALDVIPHLPAIYCEPFADSSQIPTFLVSQLAKQQVSVALSGDAGDELFGGYNPYQFTPQAWNHVSKVPISLRRLAASSLKLLPLRGRVEKLVDIMNTSTREDFYRQMISHWKDPLVAVIDAKEPATLLNTPTSWPSTTGRYEEWMMAMDAQTYMVDDILVKVDRAAMANSLETRVPLLDHRVVELAWRIPLPMKIREGVGKWVLREVLYRHVPQHLIERPKKGFSIPIASWLRGPLREWAENLLSESRLRQEGFFHPAPIRQIWAQHLAGHADYSSRLWSVLMFQAWLEEQGG</sequence>
<reference evidence="12" key="1">
    <citation type="submission" date="2020-12" db="EMBL/GenBank/DDBJ databases">
        <title>Comparative genomic insights into the epidemiology and virulence of plant pathogenic Pseudomonads from Turkey.</title>
        <authorList>
            <person name="Dillon M."/>
            <person name="Ruiz-Bedoya T."/>
            <person name="Bendalovic-Torma C."/>
            <person name="Guttman K.M."/>
            <person name="Kwak H."/>
            <person name="Middleton M.A."/>
            <person name="Wang P.W."/>
            <person name="Horuz S."/>
            <person name="Aysan Y."/>
            <person name="Guttman D.S."/>
        </authorList>
    </citation>
    <scope>NUCLEOTIDE SEQUENCE</scope>
    <source>
        <strain evidence="12">S5_IA_3a</strain>
    </source>
</reference>
<comment type="pathway">
    <text evidence="1">Amino-acid biosynthesis; L-asparagine biosynthesis; L-asparagine from L-aspartate (L-Gln route): step 1/1.</text>
</comment>
<evidence type="ECO:0000256" key="7">
    <source>
        <dbReference type="ARBA" id="ARBA00048741"/>
    </source>
</evidence>
<dbReference type="EMBL" id="JAEILH010000066">
    <property type="protein sequence ID" value="MBI6627961.1"/>
    <property type="molecule type" value="Genomic_DNA"/>
</dbReference>
<evidence type="ECO:0000313" key="12">
    <source>
        <dbReference type="EMBL" id="MBI6627961.1"/>
    </source>
</evidence>
<dbReference type="GO" id="GO:0004066">
    <property type="term" value="F:asparagine synthase (glutamine-hydrolyzing) activity"/>
    <property type="evidence" value="ECO:0007669"/>
    <property type="project" value="UniProtKB-EC"/>
</dbReference>
<dbReference type="RefSeq" id="WP_169867541.1">
    <property type="nucleotide sequence ID" value="NZ_JAAQXE010000014.1"/>
</dbReference>
<dbReference type="Pfam" id="PF13522">
    <property type="entry name" value="GATase_6"/>
    <property type="match status" value="1"/>
</dbReference>
<evidence type="ECO:0000256" key="5">
    <source>
        <dbReference type="ARBA" id="ARBA00022840"/>
    </source>
</evidence>
<keyword evidence="5 9" id="KW-0067">ATP-binding</keyword>
<dbReference type="Pfam" id="PF00733">
    <property type="entry name" value="Asn_synthase"/>
    <property type="match status" value="1"/>
</dbReference>
<dbReference type="GO" id="GO:0005829">
    <property type="term" value="C:cytosol"/>
    <property type="evidence" value="ECO:0007669"/>
    <property type="project" value="TreeGrafter"/>
</dbReference>
<dbReference type="PANTHER" id="PTHR43284">
    <property type="entry name" value="ASPARAGINE SYNTHETASE (GLUTAMINE-HYDROLYZING)"/>
    <property type="match status" value="1"/>
</dbReference>
<evidence type="ECO:0000259" key="11">
    <source>
        <dbReference type="PROSITE" id="PS51278"/>
    </source>
</evidence>
<keyword evidence="4 9" id="KW-0547">Nucleotide-binding</keyword>
<dbReference type="GO" id="GO:0005524">
    <property type="term" value="F:ATP binding"/>
    <property type="evidence" value="ECO:0007669"/>
    <property type="project" value="UniProtKB-KW"/>
</dbReference>
<dbReference type="NCBIfam" id="TIGR01536">
    <property type="entry name" value="asn_synth_AEB"/>
    <property type="match status" value="1"/>
</dbReference>
<gene>
    <name evidence="12" type="primary">asnB</name>
    <name evidence="12" type="ORF">YA0853_30555</name>
</gene>
<feature type="site" description="Important for beta-aspartyl-AMP intermediate formation" evidence="10">
    <location>
        <position position="377"/>
    </location>
</feature>
<dbReference type="InterPro" id="IPR029055">
    <property type="entry name" value="Ntn_hydrolases_N"/>
</dbReference>
<evidence type="ECO:0000256" key="8">
    <source>
        <dbReference type="PIRSR" id="PIRSR001589-1"/>
    </source>
</evidence>
<protein>
    <recommendedName>
        <fullName evidence="3">asparagine synthase (glutamine-hydrolyzing)</fullName>
        <ecNumber evidence="3">6.3.5.4</ecNumber>
    </recommendedName>
</protein>
<dbReference type="EC" id="6.3.5.4" evidence="3"/>
<keyword evidence="8" id="KW-0028">Amino-acid biosynthesis</keyword>
<evidence type="ECO:0000256" key="10">
    <source>
        <dbReference type="PIRSR" id="PIRSR001589-3"/>
    </source>
</evidence>
<dbReference type="SUPFAM" id="SSF56235">
    <property type="entry name" value="N-terminal nucleophile aminohydrolases (Ntn hydrolases)"/>
    <property type="match status" value="1"/>
</dbReference>
<organism evidence="12 13">
    <name type="scientific">Pseudomonas rhodesiae</name>
    <dbReference type="NCBI Taxonomy" id="76760"/>
    <lineage>
        <taxon>Bacteria</taxon>
        <taxon>Pseudomonadati</taxon>
        <taxon>Pseudomonadota</taxon>
        <taxon>Gammaproteobacteria</taxon>
        <taxon>Pseudomonadales</taxon>
        <taxon>Pseudomonadaceae</taxon>
        <taxon>Pseudomonas</taxon>
    </lineage>
</organism>
<dbReference type="GO" id="GO:0006529">
    <property type="term" value="P:asparagine biosynthetic process"/>
    <property type="evidence" value="ECO:0007669"/>
    <property type="project" value="UniProtKB-KW"/>
</dbReference>
<evidence type="ECO:0000256" key="9">
    <source>
        <dbReference type="PIRSR" id="PIRSR001589-2"/>
    </source>
</evidence>
<feature type="binding site" evidence="9">
    <location>
        <begin position="375"/>
        <end position="376"/>
    </location>
    <ligand>
        <name>ATP</name>
        <dbReference type="ChEBI" id="CHEBI:30616"/>
    </ligand>
</feature>
<evidence type="ECO:0000256" key="4">
    <source>
        <dbReference type="ARBA" id="ARBA00022741"/>
    </source>
</evidence>
<dbReference type="InterPro" id="IPR051786">
    <property type="entry name" value="ASN_synthetase/amidase"/>
</dbReference>
<comment type="similarity">
    <text evidence="2">Belongs to the asparagine synthetase family.</text>
</comment>
<dbReference type="InterPro" id="IPR033738">
    <property type="entry name" value="AsnB_N"/>
</dbReference>
<keyword evidence="8" id="KW-0061">Asparagine biosynthesis</keyword>
<name>A0A8I1EA82_9PSED</name>
<comment type="caution">
    <text evidence="12">The sequence shown here is derived from an EMBL/GenBank/DDBJ whole genome shotgun (WGS) entry which is preliminary data.</text>
</comment>
<dbReference type="InterPro" id="IPR014729">
    <property type="entry name" value="Rossmann-like_a/b/a_fold"/>
</dbReference>
<keyword evidence="6 8" id="KW-0315">Glutamine amidotransferase</keyword>
<keyword evidence="12" id="KW-0436">Ligase</keyword>
<feature type="binding site" evidence="9">
    <location>
        <position position="302"/>
    </location>
    <ligand>
        <name>ATP</name>
        <dbReference type="ChEBI" id="CHEBI:30616"/>
    </ligand>
</feature>
<dbReference type="Proteomes" id="UP000645865">
    <property type="component" value="Unassembled WGS sequence"/>
</dbReference>
<dbReference type="AlphaFoldDB" id="A0A8I1EA82"/>